<reference evidence="2" key="2">
    <citation type="submission" date="2020-09" db="EMBL/GenBank/DDBJ databases">
        <authorList>
            <person name="Sun Q."/>
            <person name="Kim S."/>
        </authorList>
    </citation>
    <scope>NUCLEOTIDE SEQUENCE</scope>
    <source>
        <strain evidence="2">KCTC 42651</strain>
    </source>
</reference>
<sequence length="216" mass="23857">MTQGLTGRDLQEAARKLKLSQRDISKATGLSVRTINRVFNSDGHLDARQSTLDTIAKVVGLGPAARLHSPDPLLVIDLPPEKLYRARMALPDLYAMLEIASVTRRKSDVVEQMAKINAKRTTSVSLRDNDLYFDWIGDGIRWAGNHVRGARVLDLADPAVARAAAERYWKALIANDPVFQYVRTPLGLEFVALTVPTDDGPERGLVTITSLGRPQF</sequence>
<protein>
    <recommendedName>
        <fullName evidence="1">HTH cro/C1-type domain-containing protein</fullName>
    </recommendedName>
</protein>
<evidence type="ECO:0000259" key="1">
    <source>
        <dbReference type="SMART" id="SM00530"/>
    </source>
</evidence>
<evidence type="ECO:0000313" key="3">
    <source>
        <dbReference type="Proteomes" id="UP000630353"/>
    </source>
</evidence>
<proteinExistence type="predicted"/>
<keyword evidence="3" id="KW-1185">Reference proteome</keyword>
<dbReference type="SUPFAM" id="SSF47413">
    <property type="entry name" value="lambda repressor-like DNA-binding domains"/>
    <property type="match status" value="1"/>
</dbReference>
<reference evidence="2" key="1">
    <citation type="journal article" date="2014" name="Int. J. Syst. Evol. Microbiol.">
        <title>Complete genome sequence of Corynebacterium casei LMG S-19264T (=DSM 44701T), isolated from a smear-ripened cheese.</title>
        <authorList>
            <consortium name="US DOE Joint Genome Institute (JGI-PGF)"/>
            <person name="Walter F."/>
            <person name="Albersmeier A."/>
            <person name="Kalinowski J."/>
            <person name="Ruckert C."/>
        </authorList>
    </citation>
    <scope>NUCLEOTIDE SEQUENCE</scope>
    <source>
        <strain evidence="2">KCTC 42651</strain>
    </source>
</reference>
<dbReference type="Pfam" id="PF01381">
    <property type="entry name" value="HTH_3"/>
    <property type="match status" value="1"/>
</dbReference>
<accession>A0A919CQQ7</accession>
<dbReference type="InterPro" id="IPR010982">
    <property type="entry name" value="Lambda_DNA-bd_dom_sf"/>
</dbReference>
<name>A0A919CQQ7_9PROT</name>
<dbReference type="InterPro" id="IPR001387">
    <property type="entry name" value="Cro/C1-type_HTH"/>
</dbReference>
<dbReference type="Gene3D" id="1.10.260.40">
    <property type="entry name" value="lambda repressor-like DNA-binding domains"/>
    <property type="match status" value="1"/>
</dbReference>
<comment type="caution">
    <text evidence="2">The sequence shown here is derived from an EMBL/GenBank/DDBJ whole genome shotgun (WGS) entry which is preliminary data.</text>
</comment>
<organism evidence="2 3">
    <name type="scientific">Thalassobaculum fulvum</name>
    <dbReference type="NCBI Taxonomy" id="1633335"/>
    <lineage>
        <taxon>Bacteria</taxon>
        <taxon>Pseudomonadati</taxon>
        <taxon>Pseudomonadota</taxon>
        <taxon>Alphaproteobacteria</taxon>
        <taxon>Rhodospirillales</taxon>
        <taxon>Thalassobaculaceae</taxon>
        <taxon>Thalassobaculum</taxon>
    </lineage>
</organism>
<dbReference type="AlphaFoldDB" id="A0A919CQQ7"/>
<feature type="domain" description="HTH cro/C1-type" evidence="1">
    <location>
        <begin position="9"/>
        <end position="66"/>
    </location>
</feature>
<dbReference type="RefSeq" id="WP_189991130.1">
    <property type="nucleotide sequence ID" value="NZ_BMZS01000007.1"/>
</dbReference>
<dbReference type="GO" id="GO:0003677">
    <property type="term" value="F:DNA binding"/>
    <property type="evidence" value="ECO:0007669"/>
    <property type="project" value="InterPro"/>
</dbReference>
<gene>
    <name evidence="2" type="ORF">GCM10017083_30650</name>
</gene>
<dbReference type="Proteomes" id="UP000630353">
    <property type="component" value="Unassembled WGS sequence"/>
</dbReference>
<dbReference type="EMBL" id="BMZS01000007">
    <property type="protein sequence ID" value="GHD53832.1"/>
    <property type="molecule type" value="Genomic_DNA"/>
</dbReference>
<evidence type="ECO:0000313" key="2">
    <source>
        <dbReference type="EMBL" id="GHD53832.1"/>
    </source>
</evidence>
<dbReference type="SMART" id="SM00530">
    <property type="entry name" value="HTH_XRE"/>
    <property type="match status" value="1"/>
</dbReference>
<dbReference type="CDD" id="cd00093">
    <property type="entry name" value="HTH_XRE"/>
    <property type="match status" value="1"/>
</dbReference>